<evidence type="ECO:0000256" key="5">
    <source>
        <dbReference type="ARBA" id="ARBA00022692"/>
    </source>
</evidence>
<sequence>MTALAAPRLTRPGLAAGAALVLLATLSLLVGVVDVSPARLMRDPAAWDLIFASRLPRTLAAILAGAGLGVAGLVMQALSRNRFVESTTAGTDQSAAAGVLLMTILFPAAALPVKTLGAAAAALAGTSVFLAVAQRLPPSQPYLVPLFGLIYGSVIGAAALFVAWQTDLVQYFGVWTRGEFSGVLRGRYELLWISAVMVGVAWWAADRLTILSLGKDVSTGLGLDYAAMMRLGLVIVSVISALTVVVVGAVPFVGLVAPNLVTRLIGDDLRHAAPWTAFVGASLTLACDLIGRVIRFPYEIPVGVVMGVVGALLFLWLLFGRRARG</sequence>
<comment type="caution">
    <text evidence="9">The sequence shown here is derived from an EMBL/GenBank/DDBJ whole genome shotgun (WGS) entry which is preliminary data.</text>
</comment>
<evidence type="ECO:0000256" key="7">
    <source>
        <dbReference type="ARBA" id="ARBA00023136"/>
    </source>
</evidence>
<feature type="transmembrane region" description="Helical" evidence="8">
    <location>
        <begin position="116"/>
        <end position="133"/>
    </location>
</feature>
<dbReference type="CDD" id="cd06550">
    <property type="entry name" value="TM_ABC_iron-siderophores_like"/>
    <property type="match status" value="1"/>
</dbReference>
<accession>A0ABW3Z5S8</accession>
<reference evidence="10" key="1">
    <citation type="journal article" date="2019" name="Int. J. Syst. Evol. Microbiol.">
        <title>The Global Catalogue of Microorganisms (GCM) 10K type strain sequencing project: providing services to taxonomists for standard genome sequencing and annotation.</title>
        <authorList>
            <consortium name="The Broad Institute Genomics Platform"/>
            <consortium name="The Broad Institute Genome Sequencing Center for Infectious Disease"/>
            <person name="Wu L."/>
            <person name="Ma J."/>
        </authorList>
    </citation>
    <scope>NUCLEOTIDE SEQUENCE [LARGE SCALE GENOMIC DNA]</scope>
    <source>
        <strain evidence="10">CCUG 61696</strain>
    </source>
</reference>
<gene>
    <name evidence="9" type="ORF">ACFQ4O_06250</name>
</gene>
<organism evidence="9 10">
    <name type="scientific">Methylopila musalis</name>
    <dbReference type="NCBI Taxonomy" id="1134781"/>
    <lineage>
        <taxon>Bacteria</taxon>
        <taxon>Pseudomonadati</taxon>
        <taxon>Pseudomonadota</taxon>
        <taxon>Alphaproteobacteria</taxon>
        <taxon>Hyphomicrobiales</taxon>
        <taxon>Methylopilaceae</taxon>
        <taxon>Methylopila</taxon>
    </lineage>
</organism>
<evidence type="ECO:0000313" key="10">
    <source>
        <dbReference type="Proteomes" id="UP001597171"/>
    </source>
</evidence>
<evidence type="ECO:0000256" key="6">
    <source>
        <dbReference type="ARBA" id="ARBA00022989"/>
    </source>
</evidence>
<dbReference type="Proteomes" id="UP001597171">
    <property type="component" value="Unassembled WGS sequence"/>
</dbReference>
<evidence type="ECO:0000313" key="9">
    <source>
        <dbReference type="EMBL" id="MFD1331599.1"/>
    </source>
</evidence>
<feature type="transmembrane region" description="Helical" evidence="8">
    <location>
        <begin position="90"/>
        <end position="110"/>
    </location>
</feature>
<keyword evidence="6 8" id="KW-1133">Transmembrane helix</keyword>
<dbReference type="InterPro" id="IPR000522">
    <property type="entry name" value="ABC_transptr_permease_BtuC"/>
</dbReference>
<evidence type="ECO:0000256" key="2">
    <source>
        <dbReference type="ARBA" id="ARBA00007935"/>
    </source>
</evidence>
<evidence type="ECO:0000256" key="4">
    <source>
        <dbReference type="ARBA" id="ARBA00022475"/>
    </source>
</evidence>
<dbReference type="EMBL" id="JBHTMX010000033">
    <property type="protein sequence ID" value="MFD1331599.1"/>
    <property type="molecule type" value="Genomic_DNA"/>
</dbReference>
<dbReference type="Pfam" id="PF01032">
    <property type="entry name" value="FecCD"/>
    <property type="match status" value="1"/>
</dbReference>
<keyword evidence="3" id="KW-0813">Transport</keyword>
<name>A0ABW3Z5S8_9HYPH</name>
<dbReference type="PANTHER" id="PTHR30472:SF27">
    <property type="entry name" value="PETROBACTIN IMPORT SYSTEM PERMEASE PROTEIN YCLN"/>
    <property type="match status" value="1"/>
</dbReference>
<feature type="transmembrane region" description="Helical" evidence="8">
    <location>
        <begin position="59"/>
        <end position="78"/>
    </location>
</feature>
<evidence type="ECO:0000256" key="8">
    <source>
        <dbReference type="SAM" id="Phobius"/>
    </source>
</evidence>
<proteinExistence type="inferred from homology"/>
<evidence type="ECO:0000256" key="1">
    <source>
        <dbReference type="ARBA" id="ARBA00004651"/>
    </source>
</evidence>
<feature type="transmembrane region" description="Helical" evidence="8">
    <location>
        <begin position="142"/>
        <end position="164"/>
    </location>
</feature>
<protein>
    <submittedName>
        <fullName evidence="9">ABC transporter permease</fullName>
    </submittedName>
</protein>
<feature type="transmembrane region" description="Helical" evidence="8">
    <location>
        <begin position="231"/>
        <end position="252"/>
    </location>
</feature>
<evidence type="ECO:0000256" key="3">
    <source>
        <dbReference type="ARBA" id="ARBA00022448"/>
    </source>
</evidence>
<comment type="subcellular location">
    <subcellularLocation>
        <location evidence="1">Cell membrane</location>
        <topology evidence="1">Multi-pass membrane protein</topology>
    </subcellularLocation>
</comment>
<dbReference type="PANTHER" id="PTHR30472">
    <property type="entry name" value="FERRIC ENTEROBACTIN TRANSPORT SYSTEM PERMEASE PROTEIN"/>
    <property type="match status" value="1"/>
</dbReference>
<dbReference type="RefSeq" id="WP_378774809.1">
    <property type="nucleotide sequence ID" value="NZ_JBHTMX010000033.1"/>
</dbReference>
<dbReference type="InterPro" id="IPR037294">
    <property type="entry name" value="ABC_BtuC-like"/>
</dbReference>
<keyword evidence="10" id="KW-1185">Reference proteome</keyword>
<keyword evidence="4" id="KW-1003">Cell membrane</keyword>
<keyword evidence="5 8" id="KW-0812">Transmembrane</keyword>
<keyword evidence="7 8" id="KW-0472">Membrane</keyword>
<comment type="similarity">
    <text evidence="2">Belongs to the binding-protein-dependent transport system permease family. FecCD subfamily.</text>
</comment>
<dbReference type="Gene3D" id="1.10.3470.10">
    <property type="entry name" value="ABC transporter involved in vitamin B12 uptake, BtuC"/>
    <property type="match status" value="1"/>
</dbReference>
<feature type="transmembrane region" description="Helical" evidence="8">
    <location>
        <begin position="298"/>
        <end position="319"/>
    </location>
</feature>
<dbReference type="SUPFAM" id="SSF81345">
    <property type="entry name" value="ABC transporter involved in vitamin B12 uptake, BtuC"/>
    <property type="match status" value="1"/>
</dbReference>
<feature type="transmembrane region" description="Helical" evidence="8">
    <location>
        <begin position="190"/>
        <end position="210"/>
    </location>
</feature>